<dbReference type="SUPFAM" id="SSF103473">
    <property type="entry name" value="MFS general substrate transporter"/>
    <property type="match status" value="1"/>
</dbReference>
<evidence type="ECO:0000313" key="9">
    <source>
        <dbReference type="Proteomes" id="UP001465668"/>
    </source>
</evidence>
<evidence type="ECO:0000256" key="6">
    <source>
        <dbReference type="SAM" id="Phobius"/>
    </source>
</evidence>
<feature type="transmembrane region" description="Helical" evidence="6">
    <location>
        <begin position="309"/>
        <end position="330"/>
    </location>
</feature>
<dbReference type="PROSITE" id="PS50850">
    <property type="entry name" value="MFS"/>
    <property type="match status" value="1"/>
</dbReference>
<feature type="transmembrane region" description="Helical" evidence="6">
    <location>
        <begin position="542"/>
        <end position="561"/>
    </location>
</feature>
<feature type="transmembrane region" description="Helical" evidence="6">
    <location>
        <begin position="173"/>
        <end position="196"/>
    </location>
</feature>
<evidence type="ECO:0000256" key="3">
    <source>
        <dbReference type="ARBA" id="ARBA00022989"/>
    </source>
</evidence>
<accession>A0ABR2XK97</accession>
<feature type="domain" description="Major facilitator superfamily (MFS) profile" evidence="7">
    <location>
        <begin position="63"/>
        <end position="522"/>
    </location>
</feature>
<feature type="transmembrane region" description="Helical" evidence="6">
    <location>
        <begin position="383"/>
        <end position="404"/>
    </location>
</feature>
<feature type="compositionally biased region" description="Low complexity" evidence="5">
    <location>
        <begin position="29"/>
        <end position="38"/>
    </location>
</feature>
<dbReference type="PANTHER" id="PTHR23501:SF153">
    <property type="entry name" value="AFLATOXIN EFFLUX PUMP, PUTATIVE-RELATED"/>
    <property type="match status" value="1"/>
</dbReference>
<evidence type="ECO:0000256" key="2">
    <source>
        <dbReference type="ARBA" id="ARBA00022692"/>
    </source>
</evidence>
<feature type="transmembrane region" description="Helical" evidence="6">
    <location>
        <begin position="477"/>
        <end position="497"/>
    </location>
</feature>
<comment type="subcellular location">
    <subcellularLocation>
        <location evidence="1">Membrane</location>
        <topology evidence="1">Multi-pass membrane protein</topology>
    </subcellularLocation>
</comment>
<proteinExistence type="predicted"/>
<gene>
    <name evidence="8" type="ORF">SCAR479_09266</name>
</gene>
<organism evidence="8 9">
    <name type="scientific">Seiridium cardinale</name>
    <dbReference type="NCBI Taxonomy" id="138064"/>
    <lineage>
        <taxon>Eukaryota</taxon>
        <taxon>Fungi</taxon>
        <taxon>Dikarya</taxon>
        <taxon>Ascomycota</taxon>
        <taxon>Pezizomycotina</taxon>
        <taxon>Sordariomycetes</taxon>
        <taxon>Xylariomycetidae</taxon>
        <taxon>Amphisphaeriales</taxon>
        <taxon>Sporocadaceae</taxon>
        <taxon>Seiridium</taxon>
    </lineage>
</organism>
<comment type="caution">
    <text evidence="8">The sequence shown here is derived from an EMBL/GenBank/DDBJ whole genome shotgun (WGS) entry which is preliminary data.</text>
</comment>
<dbReference type="InterPro" id="IPR020846">
    <property type="entry name" value="MFS_dom"/>
</dbReference>
<feature type="region of interest" description="Disordered" evidence="5">
    <location>
        <begin position="1"/>
        <end position="39"/>
    </location>
</feature>
<sequence>MAPNASDGPAATTSQPGSNTTTLNEAEPGGTENNTTVGTGKGDGIVYPQGIKLALILGSSYLAMFLVALPLPGDGRKLGAISRMNSKTDNSDLETQDRLIVTTAIPKISDDFHSVTDVGWYGSAYLLANCAFQLFFGKLFVVYSIKYVFLVSILLFEVGSALCGAAPNSIAFIVGRAIAGVGSAGIFSASITVMVYSVPLHRRPLYQGLFGVVFGVANVISPLLGGAFADSAATWRWCFYINLPLGAFSVVCIVFLLHIPDRPTQLIPTREKLAQLDSLGLITLLGGVISLLLALEWGGTTYAWNNGRIIALLVIGIALLMAFVAVQIIWPDTATVPPRVFAQRSIMTASLAMFTAGACMMTTYYYLPIWFQAIEGVSAVQSGIRLLPTVIGQALGSIAGGYAIKKIGYYTPVMLFSIALMCIGTGLLTTLQVDTSEGKWIGYQIPYGIGLGTTLQAPLLAGQTVLPLPDVPIGTSLMFFTQLFGGAIFVSVGQNLFNNYFVKGLAGVPGVDLSTILQQGATAITDIAEPTKGLVVIAYNEALRKIFITGLVMACLTFLGASGMEWKSLKKPAPKVDAESQSDGPAHEVRDSSVAGTVDEKAGETQAVGGPTAEKH</sequence>
<dbReference type="PANTHER" id="PTHR23501">
    <property type="entry name" value="MAJOR FACILITATOR SUPERFAMILY"/>
    <property type="match status" value="1"/>
</dbReference>
<feature type="transmembrane region" description="Helical" evidence="6">
    <location>
        <begin position="53"/>
        <end position="71"/>
    </location>
</feature>
<feature type="region of interest" description="Disordered" evidence="5">
    <location>
        <begin position="570"/>
        <end position="616"/>
    </location>
</feature>
<feature type="transmembrane region" description="Helical" evidence="6">
    <location>
        <begin position="208"/>
        <end position="228"/>
    </location>
</feature>
<dbReference type="Gene3D" id="1.20.1250.20">
    <property type="entry name" value="MFS general substrate transporter like domains"/>
    <property type="match status" value="2"/>
</dbReference>
<evidence type="ECO:0000256" key="5">
    <source>
        <dbReference type="SAM" id="MobiDB-lite"/>
    </source>
</evidence>
<dbReference type="CDD" id="cd17502">
    <property type="entry name" value="MFS_Azr1_MDR_like"/>
    <property type="match status" value="1"/>
</dbReference>
<evidence type="ECO:0000256" key="1">
    <source>
        <dbReference type="ARBA" id="ARBA00004141"/>
    </source>
</evidence>
<dbReference type="EMBL" id="JARVKM010000044">
    <property type="protein sequence ID" value="KAK9774152.1"/>
    <property type="molecule type" value="Genomic_DNA"/>
</dbReference>
<keyword evidence="2 6" id="KW-0812">Transmembrane</keyword>
<keyword evidence="3 6" id="KW-1133">Transmembrane helix</keyword>
<evidence type="ECO:0000259" key="7">
    <source>
        <dbReference type="PROSITE" id="PS50850"/>
    </source>
</evidence>
<dbReference type="Pfam" id="PF07690">
    <property type="entry name" value="MFS_1"/>
    <property type="match status" value="1"/>
</dbReference>
<feature type="transmembrane region" description="Helical" evidence="6">
    <location>
        <begin position="234"/>
        <end position="257"/>
    </location>
</feature>
<keyword evidence="4 6" id="KW-0472">Membrane</keyword>
<dbReference type="InterPro" id="IPR011701">
    <property type="entry name" value="MFS"/>
</dbReference>
<feature type="compositionally biased region" description="Polar residues" evidence="5">
    <location>
        <begin position="11"/>
        <end position="24"/>
    </location>
</feature>
<feature type="transmembrane region" description="Helical" evidence="6">
    <location>
        <begin position="351"/>
        <end position="371"/>
    </location>
</feature>
<dbReference type="Proteomes" id="UP001465668">
    <property type="component" value="Unassembled WGS sequence"/>
</dbReference>
<name>A0ABR2XK97_9PEZI</name>
<feature type="transmembrane region" description="Helical" evidence="6">
    <location>
        <begin position="413"/>
        <end position="433"/>
    </location>
</feature>
<evidence type="ECO:0000256" key="4">
    <source>
        <dbReference type="ARBA" id="ARBA00023136"/>
    </source>
</evidence>
<evidence type="ECO:0000313" key="8">
    <source>
        <dbReference type="EMBL" id="KAK9774152.1"/>
    </source>
</evidence>
<dbReference type="InterPro" id="IPR036259">
    <property type="entry name" value="MFS_trans_sf"/>
</dbReference>
<feature type="transmembrane region" description="Helical" evidence="6">
    <location>
        <begin position="278"/>
        <end position="297"/>
    </location>
</feature>
<protein>
    <submittedName>
        <fullName evidence="8">Major facilitator superfamily (MFS) profile domain-containing protein</fullName>
    </submittedName>
</protein>
<keyword evidence="9" id="KW-1185">Reference proteome</keyword>
<reference evidence="8 9" key="1">
    <citation type="submission" date="2024-02" db="EMBL/GenBank/DDBJ databases">
        <title>First draft genome assembly of two strains of Seiridium cardinale.</title>
        <authorList>
            <person name="Emiliani G."/>
            <person name="Scali E."/>
        </authorList>
    </citation>
    <scope>NUCLEOTIDE SEQUENCE [LARGE SCALE GENOMIC DNA]</scope>
    <source>
        <strain evidence="8 9">BM-138-000479</strain>
    </source>
</reference>